<dbReference type="OrthoDB" id="3548654at2759"/>
<proteinExistence type="predicted"/>
<reference evidence="2" key="1">
    <citation type="journal article" date="2020" name="Stud. Mycol.">
        <title>101 Dothideomycetes genomes: a test case for predicting lifestyles and emergence of pathogens.</title>
        <authorList>
            <person name="Haridas S."/>
            <person name="Albert R."/>
            <person name="Binder M."/>
            <person name="Bloem J."/>
            <person name="Labutti K."/>
            <person name="Salamov A."/>
            <person name="Andreopoulos B."/>
            <person name="Baker S."/>
            <person name="Barry K."/>
            <person name="Bills G."/>
            <person name="Bluhm B."/>
            <person name="Cannon C."/>
            <person name="Castanera R."/>
            <person name="Culley D."/>
            <person name="Daum C."/>
            <person name="Ezra D."/>
            <person name="Gonzalez J."/>
            <person name="Henrissat B."/>
            <person name="Kuo A."/>
            <person name="Liang C."/>
            <person name="Lipzen A."/>
            <person name="Lutzoni F."/>
            <person name="Magnuson J."/>
            <person name="Mondo S."/>
            <person name="Nolan M."/>
            <person name="Ohm R."/>
            <person name="Pangilinan J."/>
            <person name="Park H.-J."/>
            <person name="Ramirez L."/>
            <person name="Alfaro M."/>
            <person name="Sun H."/>
            <person name="Tritt A."/>
            <person name="Yoshinaga Y."/>
            <person name="Zwiers L.-H."/>
            <person name="Turgeon B."/>
            <person name="Goodwin S."/>
            <person name="Spatafora J."/>
            <person name="Crous P."/>
            <person name="Grigoriev I."/>
        </authorList>
    </citation>
    <scope>NUCLEOTIDE SEQUENCE</scope>
    <source>
        <strain evidence="2">CBS 119687</strain>
    </source>
</reference>
<dbReference type="InterPro" id="IPR010730">
    <property type="entry name" value="HET"/>
</dbReference>
<sequence>MAQETGFSTTYKYEPLQTGRHIRLLEITGSTEAGRYGTSQTTYQLIHAELPSDDTPLQFEAVSYTWGDATQVSGLQFEGVPGHIGLTSNLTHALPHLARHSATKRLWIDQICINQSDNDEKSAQVGLMSEIYKKATRTIIWLGPSDEGSELCREWLDAINHFFSTSDNCRRMTPSNLDYNTDRRNAGLQRELSDADADPKYARAIGRFWSRMWFRRGWIVQEFLLPREIVCLMGDLQFGLQDLVDLNNVPENAVKAAGGSMSYKTLMRLKIYPFKEAQPLQFLRFMANLAREFITKELGDQLYAFLGLMEGLDFVPDYNTPVKKNFTRLAVAMARDFGSLDFLSLWSASLDDLLDSTPKELKGFPSWVPSFSATPLSAPWRLAVGGARTARYEVAWNASAGRPHVYEQTLEAGQLLVRGQIIDAIDSISSEAKITRYWDVDEAYLTSLVEQIKKDLSGFDDWTYFDLVQFLNVVSSNGTEPQDATEKLLGVALDMISDLMRNSLALCLVMGTGRRFARTEKGRVGLVPFIGSQARSADRRGSVIAVLHGCSVPVVLHPVEQSVDGKLSKYRLAGDCYIEGVMHGKAVDWKESEAKTFVLV</sequence>
<dbReference type="PANTHER" id="PTHR24148">
    <property type="entry name" value="ANKYRIN REPEAT DOMAIN-CONTAINING PROTEIN 39 HOMOLOG-RELATED"/>
    <property type="match status" value="1"/>
</dbReference>
<protein>
    <submittedName>
        <fullName evidence="2">Heterokaryon incompatibility protein</fullName>
    </submittedName>
</protein>
<dbReference type="Proteomes" id="UP000799771">
    <property type="component" value="Unassembled WGS sequence"/>
</dbReference>
<evidence type="ECO:0000313" key="2">
    <source>
        <dbReference type="EMBL" id="KAF2132910.1"/>
    </source>
</evidence>
<dbReference type="PANTHER" id="PTHR24148:SF64">
    <property type="entry name" value="HETEROKARYON INCOMPATIBILITY DOMAIN-CONTAINING PROTEIN"/>
    <property type="match status" value="1"/>
</dbReference>
<evidence type="ECO:0000259" key="1">
    <source>
        <dbReference type="Pfam" id="PF06985"/>
    </source>
</evidence>
<accession>A0A6A6AM90</accession>
<organism evidence="2 3">
    <name type="scientific">Dothidotthia symphoricarpi CBS 119687</name>
    <dbReference type="NCBI Taxonomy" id="1392245"/>
    <lineage>
        <taxon>Eukaryota</taxon>
        <taxon>Fungi</taxon>
        <taxon>Dikarya</taxon>
        <taxon>Ascomycota</taxon>
        <taxon>Pezizomycotina</taxon>
        <taxon>Dothideomycetes</taxon>
        <taxon>Pleosporomycetidae</taxon>
        <taxon>Pleosporales</taxon>
        <taxon>Dothidotthiaceae</taxon>
        <taxon>Dothidotthia</taxon>
    </lineage>
</organism>
<name>A0A6A6AM90_9PLEO</name>
<dbReference type="EMBL" id="ML977500">
    <property type="protein sequence ID" value="KAF2132910.1"/>
    <property type="molecule type" value="Genomic_DNA"/>
</dbReference>
<dbReference type="RefSeq" id="XP_033527297.1">
    <property type="nucleotide sequence ID" value="XM_033672265.1"/>
</dbReference>
<dbReference type="GeneID" id="54412697"/>
<dbReference type="AlphaFoldDB" id="A0A6A6AM90"/>
<keyword evidence="3" id="KW-1185">Reference proteome</keyword>
<dbReference type="Pfam" id="PF26639">
    <property type="entry name" value="Het-6_barrel"/>
    <property type="match status" value="1"/>
</dbReference>
<evidence type="ECO:0000313" key="3">
    <source>
        <dbReference type="Proteomes" id="UP000799771"/>
    </source>
</evidence>
<feature type="domain" description="Heterokaryon incompatibility" evidence="1">
    <location>
        <begin position="59"/>
        <end position="222"/>
    </location>
</feature>
<dbReference type="InterPro" id="IPR052895">
    <property type="entry name" value="HetReg/Transcr_Mod"/>
</dbReference>
<gene>
    <name evidence="2" type="ORF">P153DRAFT_420799</name>
</gene>
<dbReference type="Pfam" id="PF06985">
    <property type="entry name" value="HET"/>
    <property type="match status" value="1"/>
</dbReference>